<name>A0A4Q7NVD5_9ACTN</name>
<feature type="region of interest" description="Disordered" evidence="1">
    <location>
        <begin position="1"/>
        <end position="30"/>
    </location>
</feature>
<evidence type="ECO:0000313" key="4">
    <source>
        <dbReference type="Proteomes" id="UP000293638"/>
    </source>
</evidence>
<keyword evidence="4" id="KW-1185">Reference proteome</keyword>
<dbReference type="Pfam" id="PF07332">
    <property type="entry name" value="Phage_holin_3_6"/>
    <property type="match status" value="1"/>
</dbReference>
<dbReference type="EMBL" id="SGXD01000001">
    <property type="protein sequence ID" value="RZS90828.1"/>
    <property type="molecule type" value="Genomic_DNA"/>
</dbReference>
<sequence>MTSYSSEFGSGATSLGDDRPRVETTEGPTSLGALFGQVTNDLSTLVRQEVALAKAEIKQDASRAGKGAGMLGGAGFAGYFVLLFLSLALMYWLNNAMDTGWAALIVAVIWGVVGAVLAVVGKSQLAQLKGPQQTVATAKEIPPALKPNS</sequence>
<keyword evidence="2" id="KW-0812">Transmembrane</keyword>
<comment type="caution">
    <text evidence="3">The sequence shown here is derived from an EMBL/GenBank/DDBJ whole genome shotgun (WGS) entry which is preliminary data.</text>
</comment>
<keyword evidence="2" id="KW-0472">Membrane</keyword>
<evidence type="ECO:0000256" key="2">
    <source>
        <dbReference type="SAM" id="Phobius"/>
    </source>
</evidence>
<dbReference type="Proteomes" id="UP000293638">
    <property type="component" value="Unassembled WGS sequence"/>
</dbReference>
<feature type="compositionally biased region" description="Polar residues" evidence="1">
    <location>
        <begin position="1"/>
        <end position="13"/>
    </location>
</feature>
<evidence type="ECO:0000313" key="3">
    <source>
        <dbReference type="EMBL" id="RZS90828.1"/>
    </source>
</evidence>
<reference evidence="3 4" key="1">
    <citation type="submission" date="2019-02" db="EMBL/GenBank/DDBJ databases">
        <title>Genomic Encyclopedia of Type Strains, Phase IV (KMG-IV): sequencing the most valuable type-strain genomes for metagenomic binning, comparative biology and taxonomic classification.</title>
        <authorList>
            <person name="Goeker M."/>
        </authorList>
    </citation>
    <scope>NUCLEOTIDE SEQUENCE [LARGE SCALE GENOMIC DNA]</scope>
    <source>
        <strain evidence="3 4">DSM 45622</strain>
    </source>
</reference>
<gene>
    <name evidence="3" type="ORF">EV189_0057</name>
</gene>
<proteinExistence type="predicted"/>
<accession>A0A4Q7NVD5</accession>
<keyword evidence="2" id="KW-1133">Transmembrane helix</keyword>
<dbReference type="InterPro" id="IPR009937">
    <property type="entry name" value="Phage_holin_3_6"/>
</dbReference>
<organism evidence="3 4">
    <name type="scientific">Motilibacter rhizosphaerae</name>
    <dbReference type="NCBI Taxonomy" id="598652"/>
    <lineage>
        <taxon>Bacteria</taxon>
        <taxon>Bacillati</taxon>
        <taxon>Actinomycetota</taxon>
        <taxon>Actinomycetes</taxon>
        <taxon>Motilibacterales</taxon>
        <taxon>Motilibacteraceae</taxon>
        <taxon>Motilibacter</taxon>
    </lineage>
</organism>
<dbReference type="RefSeq" id="WP_130490966.1">
    <property type="nucleotide sequence ID" value="NZ_SGXD01000001.1"/>
</dbReference>
<dbReference type="OrthoDB" id="3216929at2"/>
<protein>
    <submittedName>
        <fullName evidence="3">Putative superfamily III holin-X</fullName>
    </submittedName>
</protein>
<dbReference type="AlphaFoldDB" id="A0A4Q7NVD5"/>
<feature type="transmembrane region" description="Helical" evidence="2">
    <location>
        <begin position="99"/>
        <end position="120"/>
    </location>
</feature>
<feature type="transmembrane region" description="Helical" evidence="2">
    <location>
        <begin position="68"/>
        <end position="93"/>
    </location>
</feature>
<evidence type="ECO:0000256" key="1">
    <source>
        <dbReference type="SAM" id="MobiDB-lite"/>
    </source>
</evidence>